<proteinExistence type="predicted"/>
<accession>A0A8S1Q841</accession>
<protein>
    <submittedName>
        <fullName evidence="2">Uncharacterized protein</fullName>
    </submittedName>
</protein>
<organism evidence="2 3">
    <name type="scientific">Paramecium primaurelia</name>
    <dbReference type="NCBI Taxonomy" id="5886"/>
    <lineage>
        <taxon>Eukaryota</taxon>
        <taxon>Sar</taxon>
        <taxon>Alveolata</taxon>
        <taxon>Ciliophora</taxon>
        <taxon>Intramacronucleata</taxon>
        <taxon>Oligohymenophorea</taxon>
        <taxon>Peniculida</taxon>
        <taxon>Parameciidae</taxon>
        <taxon>Paramecium</taxon>
    </lineage>
</organism>
<keyword evidence="3" id="KW-1185">Reference proteome</keyword>
<keyword evidence="1" id="KW-0812">Transmembrane</keyword>
<feature type="transmembrane region" description="Helical" evidence="1">
    <location>
        <begin position="73"/>
        <end position="95"/>
    </location>
</feature>
<feature type="transmembrane region" description="Helical" evidence="1">
    <location>
        <begin position="101"/>
        <end position="120"/>
    </location>
</feature>
<dbReference type="EMBL" id="CAJJDM010000149">
    <property type="protein sequence ID" value="CAD8110840.1"/>
    <property type="molecule type" value="Genomic_DNA"/>
</dbReference>
<evidence type="ECO:0000313" key="3">
    <source>
        <dbReference type="Proteomes" id="UP000688137"/>
    </source>
</evidence>
<evidence type="ECO:0000256" key="1">
    <source>
        <dbReference type="SAM" id="Phobius"/>
    </source>
</evidence>
<keyword evidence="1" id="KW-1133">Transmembrane helix</keyword>
<comment type="caution">
    <text evidence="2">The sequence shown here is derived from an EMBL/GenBank/DDBJ whole genome shotgun (WGS) entry which is preliminary data.</text>
</comment>
<dbReference type="OMA" id="LADPIIM"/>
<gene>
    <name evidence="2" type="ORF">PPRIM_AZ9-3.1.T1450114</name>
</gene>
<sequence length="178" mass="21059">MSQDDKKIDFIPVPKKNQLIVPYDFKKEKYDLTENDLNILLKYFKDITILKQMRKDLSESKSLNPYKNSFKKIALKILLQFLCLLILLLFIYLWIGLFIVVLADPIIMTLYSYLVIYLIWYKGIRLGIEMILDYGKSMPLQKYLKSMNKKYFGSKGIQWNVGGGGKWIQVDYLIHLKK</sequence>
<dbReference type="Proteomes" id="UP000688137">
    <property type="component" value="Unassembled WGS sequence"/>
</dbReference>
<name>A0A8S1Q841_PARPR</name>
<dbReference type="AlphaFoldDB" id="A0A8S1Q841"/>
<reference evidence="2" key="1">
    <citation type="submission" date="2021-01" db="EMBL/GenBank/DDBJ databases">
        <authorList>
            <consortium name="Genoscope - CEA"/>
            <person name="William W."/>
        </authorList>
    </citation>
    <scope>NUCLEOTIDE SEQUENCE</scope>
</reference>
<keyword evidence="1" id="KW-0472">Membrane</keyword>
<evidence type="ECO:0000313" key="2">
    <source>
        <dbReference type="EMBL" id="CAD8110840.1"/>
    </source>
</evidence>